<evidence type="ECO:0000256" key="4">
    <source>
        <dbReference type="ARBA" id="ARBA00022840"/>
    </source>
</evidence>
<comment type="subcellular location">
    <subcellularLocation>
        <location evidence="1">Cell membrane</location>
        <topology evidence="1">Multi-pass membrane protein</topology>
    </subcellularLocation>
</comment>
<feature type="transmembrane region" description="Helical" evidence="8">
    <location>
        <begin position="159"/>
        <end position="179"/>
    </location>
</feature>
<dbReference type="GO" id="GO:0005886">
    <property type="term" value="C:plasma membrane"/>
    <property type="evidence" value="ECO:0007669"/>
    <property type="project" value="UniProtKB-SubCell"/>
</dbReference>
<gene>
    <name evidence="11" type="ORF">G3M58_86095</name>
</gene>
<dbReference type="GO" id="GO:0005524">
    <property type="term" value="F:ATP binding"/>
    <property type="evidence" value="ECO:0007669"/>
    <property type="project" value="UniProtKB-KW"/>
</dbReference>
<dbReference type="SMART" id="SM00382">
    <property type="entry name" value="AAA"/>
    <property type="match status" value="1"/>
</dbReference>
<evidence type="ECO:0000256" key="6">
    <source>
        <dbReference type="ARBA" id="ARBA00023136"/>
    </source>
</evidence>
<comment type="caution">
    <text evidence="11">The sequence shown here is derived from an EMBL/GenBank/DDBJ whole genome shotgun (WGS) entry which is preliminary data.</text>
</comment>
<dbReference type="PANTHER" id="PTHR24221">
    <property type="entry name" value="ATP-BINDING CASSETTE SUB-FAMILY B"/>
    <property type="match status" value="1"/>
</dbReference>
<feature type="transmembrane region" description="Helical" evidence="8">
    <location>
        <begin position="56"/>
        <end position="76"/>
    </location>
</feature>
<keyword evidence="2 8" id="KW-0812">Transmembrane</keyword>
<dbReference type="Gene3D" id="1.20.1560.10">
    <property type="entry name" value="ABC transporter type 1, transmembrane domain"/>
    <property type="match status" value="1"/>
</dbReference>
<keyword evidence="6 8" id="KW-0472">Membrane</keyword>
<dbReference type="AlphaFoldDB" id="A0A6G3XV07"/>
<evidence type="ECO:0000313" key="11">
    <source>
        <dbReference type="EMBL" id="NEE21626.1"/>
    </source>
</evidence>
<dbReference type="SUPFAM" id="SSF90123">
    <property type="entry name" value="ABC transporter transmembrane region"/>
    <property type="match status" value="1"/>
</dbReference>
<dbReference type="SUPFAM" id="SSF52540">
    <property type="entry name" value="P-loop containing nucleoside triphosphate hydrolases"/>
    <property type="match status" value="1"/>
</dbReference>
<dbReference type="InterPro" id="IPR011527">
    <property type="entry name" value="ABC1_TM_dom"/>
</dbReference>
<evidence type="ECO:0000256" key="1">
    <source>
        <dbReference type="ARBA" id="ARBA00004651"/>
    </source>
</evidence>
<evidence type="ECO:0000259" key="10">
    <source>
        <dbReference type="PROSITE" id="PS50929"/>
    </source>
</evidence>
<dbReference type="InterPro" id="IPR003439">
    <property type="entry name" value="ABC_transporter-like_ATP-bd"/>
</dbReference>
<sequence>MRSEPRVLPLLVAPLRARPGRLLALILWSLVEAVPALLAGQLVARAVDLGFSAGRPLTGLAWLALMGLGVFAGAWATRQAYPLLAAVVEPFRDDLVRTVAEGSLRRAVAGGPVDASGVSRLTLQVEMVREAYAGVLMVVRGFLLTVGGALLGMVFLAPLILLLVLPPLLAGLGLFLVLLRRMAGAQRDAIVADERVAEAAGTASAAARDIVACGAEDGVRADLMAHIDAQAAAARRLAALMPARILCLAVAGWLPLLLLLVTAPGLRAGGLSAGAVLGAATYVTGGLQPAVRSLIQGLGGSGLRLVVALRRIHEAYPQPLPSAPEGAASQGGPAALPRTTEPSRYDVELTAVTFAYGPQADPVFRDLDLTLPEGGHLAVVGPSGIGKSTLAGLIGGTLEPGTGTGSGSGSRSGGGTGNRSGGGTGTGTGSGTGTGNGTGLVRLGGRPPAALHPAELSALRVLVPQEAYVFSGALVENLRYLRPDASDEDVAAAVDTVGAGPLVARLGGIGAMIDPAALSSGERQQIALVRAYLSPAPVVLLDEATCHLDPAAEARAEEAFARRPGTLIVIAHRISSALRARRVLVLDGDRVVSGTHGEVLERSKLYRDLVGHWSDGGHGPTVVDDDEAAAARARTVGATSPRSLS</sequence>
<evidence type="ECO:0000259" key="9">
    <source>
        <dbReference type="PROSITE" id="PS50893"/>
    </source>
</evidence>
<dbReference type="PANTHER" id="PTHR24221:SF654">
    <property type="entry name" value="ATP-BINDING CASSETTE SUB-FAMILY B MEMBER 6"/>
    <property type="match status" value="1"/>
</dbReference>
<dbReference type="PROSITE" id="PS50893">
    <property type="entry name" value="ABC_TRANSPORTER_2"/>
    <property type="match status" value="1"/>
</dbReference>
<dbReference type="GO" id="GO:0016887">
    <property type="term" value="F:ATP hydrolysis activity"/>
    <property type="evidence" value="ECO:0007669"/>
    <property type="project" value="InterPro"/>
</dbReference>
<feature type="transmembrane region" description="Helical" evidence="8">
    <location>
        <begin position="21"/>
        <end position="44"/>
    </location>
</feature>
<dbReference type="Pfam" id="PF00005">
    <property type="entry name" value="ABC_tran"/>
    <property type="match status" value="1"/>
</dbReference>
<protein>
    <submittedName>
        <fullName evidence="11">ABC transporter ATP-binding protein</fullName>
    </submittedName>
</protein>
<reference evidence="11" key="1">
    <citation type="submission" date="2020-01" db="EMBL/GenBank/DDBJ databases">
        <title>Insect and environment-associated Actinomycetes.</title>
        <authorList>
            <person name="Currrie C."/>
            <person name="Chevrette M."/>
            <person name="Carlson C."/>
            <person name="Stubbendieck R."/>
            <person name="Wendt-Pienkowski E."/>
        </authorList>
    </citation>
    <scope>NUCLEOTIDE SEQUENCE</scope>
    <source>
        <strain evidence="11">SID7499</strain>
    </source>
</reference>
<feature type="region of interest" description="Disordered" evidence="7">
    <location>
        <begin position="319"/>
        <end position="340"/>
    </location>
</feature>
<evidence type="ECO:0000256" key="7">
    <source>
        <dbReference type="SAM" id="MobiDB-lite"/>
    </source>
</evidence>
<dbReference type="GO" id="GO:0034040">
    <property type="term" value="F:ATPase-coupled lipid transmembrane transporter activity"/>
    <property type="evidence" value="ECO:0007669"/>
    <property type="project" value="TreeGrafter"/>
</dbReference>
<dbReference type="InterPro" id="IPR027417">
    <property type="entry name" value="P-loop_NTPase"/>
</dbReference>
<keyword evidence="3" id="KW-0547">Nucleotide-binding</keyword>
<evidence type="ECO:0000256" key="2">
    <source>
        <dbReference type="ARBA" id="ARBA00022692"/>
    </source>
</evidence>
<organism evidence="11">
    <name type="scientific">Streptomyces sp. SID7499</name>
    <dbReference type="NCBI Taxonomy" id="2706086"/>
    <lineage>
        <taxon>Bacteria</taxon>
        <taxon>Bacillati</taxon>
        <taxon>Actinomycetota</taxon>
        <taxon>Actinomycetes</taxon>
        <taxon>Kitasatosporales</taxon>
        <taxon>Streptomycetaceae</taxon>
        <taxon>Streptomyces</taxon>
    </lineage>
</organism>
<feature type="transmembrane region" description="Helical" evidence="8">
    <location>
        <begin position="131"/>
        <end position="153"/>
    </location>
</feature>
<keyword evidence="5 8" id="KW-1133">Transmembrane helix</keyword>
<name>A0A6G3XV07_9ACTN</name>
<proteinExistence type="predicted"/>
<feature type="transmembrane region" description="Helical" evidence="8">
    <location>
        <begin position="245"/>
        <end position="266"/>
    </location>
</feature>
<dbReference type="PROSITE" id="PS50929">
    <property type="entry name" value="ABC_TM1F"/>
    <property type="match status" value="1"/>
</dbReference>
<dbReference type="Gene3D" id="3.40.50.300">
    <property type="entry name" value="P-loop containing nucleotide triphosphate hydrolases"/>
    <property type="match status" value="1"/>
</dbReference>
<dbReference type="EMBL" id="JAAGMN010009252">
    <property type="protein sequence ID" value="NEE21626.1"/>
    <property type="molecule type" value="Genomic_DNA"/>
</dbReference>
<feature type="domain" description="ABC transporter" evidence="9">
    <location>
        <begin position="347"/>
        <end position="613"/>
    </location>
</feature>
<dbReference type="InterPro" id="IPR039421">
    <property type="entry name" value="Type_1_exporter"/>
</dbReference>
<keyword evidence="4 11" id="KW-0067">ATP-binding</keyword>
<dbReference type="InterPro" id="IPR003593">
    <property type="entry name" value="AAA+_ATPase"/>
</dbReference>
<feature type="compositionally biased region" description="Gly residues" evidence="7">
    <location>
        <begin position="402"/>
        <end position="438"/>
    </location>
</feature>
<evidence type="ECO:0000256" key="5">
    <source>
        <dbReference type="ARBA" id="ARBA00022989"/>
    </source>
</evidence>
<dbReference type="GO" id="GO:0140359">
    <property type="term" value="F:ABC-type transporter activity"/>
    <property type="evidence" value="ECO:0007669"/>
    <property type="project" value="InterPro"/>
</dbReference>
<evidence type="ECO:0000256" key="3">
    <source>
        <dbReference type="ARBA" id="ARBA00022741"/>
    </source>
</evidence>
<accession>A0A6G3XV07</accession>
<feature type="region of interest" description="Disordered" evidence="7">
    <location>
        <begin position="396"/>
        <end position="446"/>
    </location>
</feature>
<dbReference type="InterPro" id="IPR036640">
    <property type="entry name" value="ABC1_TM_sf"/>
</dbReference>
<feature type="domain" description="ABC transmembrane type-1" evidence="10">
    <location>
        <begin position="23"/>
        <end position="289"/>
    </location>
</feature>
<evidence type="ECO:0000256" key="8">
    <source>
        <dbReference type="SAM" id="Phobius"/>
    </source>
</evidence>